<reference evidence="1 2" key="1">
    <citation type="submission" date="2022-11" db="EMBL/GenBank/DDBJ databases">
        <title>Spartinivicinus poritis sp. nov., isolated from scleractinian coral Porites lutea.</title>
        <authorList>
            <person name="Zhang G."/>
            <person name="Cai L."/>
            <person name="Wei Q."/>
        </authorList>
    </citation>
    <scope>NUCLEOTIDE SEQUENCE [LARGE SCALE GENOMIC DNA]</scope>
    <source>
        <strain evidence="1 2">A2-2</strain>
    </source>
</reference>
<evidence type="ECO:0008006" key="3">
    <source>
        <dbReference type="Google" id="ProtNLM"/>
    </source>
</evidence>
<organism evidence="1 2">
    <name type="scientific">Spartinivicinus poritis</name>
    <dbReference type="NCBI Taxonomy" id="2994640"/>
    <lineage>
        <taxon>Bacteria</taxon>
        <taxon>Pseudomonadati</taxon>
        <taxon>Pseudomonadota</taxon>
        <taxon>Gammaproteobacteria</taxon>
        <taxon>Oceanospirillales</taxon>
        <taxon>Zooshikellaceae</taxon>
        <taxon>Spartinivicinus</taxon>
    </lineage>
</organism>
<dbReference type="Proteomes" id="UP001528823">
    <property type="component" value="Unassembled WGS sequence"/>
</dbReference>
<sequence>MDIPPKLTGIYDEERKKILKQLIEQHEPLLKLCYRHTKGIYEIGLRSYLLDWEEWVWTAVDCTYQKMVDRHIPLDSFETELQKVVWPYTNNANDN</sequence>
<protein>
    <recommendedName>
        <fullName evidence="3">Phage protein</fullName>
    </recommendedName>
</protein>
<evidence type="ECO:0000313" key="1">
    <source>
        <dbReference type="EMBL" id="MDE1461729.1"/>
    </source>
</evidence>
<gene>
    <name evidence="1" type="ORF">ORQ98_07090</name>
</gene>
<accession>A0ABT5U999</accession>
<keyword evidence="2" id="KW-1185">Reference proteome</keyword>
<dbReference type="EMBL" id="JAPMOU010000006">
    <property type="protein sequence ID" value="MDE1461729.1"/>
    <property type="molecule type" value="Genomic_DNA"/>
</dbReference>
<comment type="caution">
    <text evidence="1">The sequence shown here is derived from an EMBL/GenBank/DDBJ whole genome shotgun (WGS) entry which is preliminary data.</text>
</comment>
<name>A0ABT5U999_9GAMM</name>
<evidence type="ECO:0000313" key="2">
    <source>
        <dbReference type="Proteomes" id="UP001528823"/>
    </source>
</evidence>
<proteinExistence type="predicted"/>
<dbReference type="RefSeq" id="WP_274688090.1">
    <property type="nucleotide sequence ID" value="NZ_JAPMOU010000006.1"/>
</dbReference>